<dbReference type="Proteomes" id="UP001472677">
    <property type="component" value="Unassembled WGS sequence"/>
</dbReference>
<organism evidence="1 2">
    <name type="scientific">Hibiscus sabdariffa</name>
    <name type="common">roselle</name>
    <dbReference type="NCBI Taxonomy" id="183260"/>
    <lineage>
        <taxon>Eukaryota</taxon>
        <taxon>Viridiplantae</taxon>
        <taxon>Streptophyta</taxon>
        <taxon>Embryophyta</taxon>
        <taxon>Tracheophyta</taxon>
        <taxon>Spermatophyta</taxon>
        <taxon>Magnoliopsida</taxon>
        <taxon>eudicotyledons</taxon>
        <taxon>Gunneridae</taxon>
        <taxon>Pentapetalae</taxon>
        <taxon>rosids</taxon>
        <taxon>malvids</taxon>
        <taxon>Malvales</taxon>
        <taxon>Malvaceae</taxon>
        <taxon>Malvoideae</taxon>
        <taxon>Hibiscus</taxon>
    </lineage>
</organism>
<protein>
    <recommendedName>
        <fullName evidence="3">Auxin-responsive protein</fullName>
    </recommendedName>
</protein>
<dbReference type="EMBL" id="JBBPBM010000318">
    <property type="protein sequence ID" value="KAK8497275.1"/>
    <property type="molecule type" value="Genomic_DNA"/>
</dbReference>
<comment type="caution">
    <text evidence="1">The sequence shown here is derived from an EMBL/GenBank/DDBJ whole genome shotgun (WGS) entry which is preliminary data.</text>
</comment>
<gene>
    <name evidence="1" type="ORF">V6N12_000186</name>
</gene>
<evidence type="ECO:0000313" key="1">
    <source>
        <dbReference type="EMBL" id="KAK8497275.1"/>
    </source>
</evidence>
<evidence type="ECO:0008006" key="3">
    <source>
        <dbReference type="Google" id="ProtNLM"/>
    </source>
</evidence>
<reference evidence="1 2" key="1">
    <citation type="journal article" date="2024" name="G3 (Bethesda)">
        <title>Genome assembly of Hibiscus sabdariffa L. provides insights into metabolisms of medicinal natural products.</title>
        <authorList>
            <person name="Kim T."/>
        </authorList>
    </citation>
    <scope>NUCLEOTIDE SEQUENCE [LARGE SCALE GENOMIC DNA]</scope>
    <source>
        <strain evidence="1">TK-2024</strain>
        <tissue evidence="1">Old leaves</tissue>
    </source>
</reference>
<name>A0ABR2AUQ2_9ROSI</name>
<proteinExistence type="predicted"/>
<evidence type="ECO:0000313" key="2">
    <source>
        <dbReference type="Proteomes" id="UP001472677"/>
    </source>
</evidence>
<accession>A0ABR2AUQ2</accession>
<keyword evidence="2" id="KW-1185">Reference proteome</keyword>
<sequence length="69" mass="7870">MFGIEGKLEDPLRLGWQLVFVNRDNDILLLGDDPWDGIATSTSQDRIMWIELKTGDMFPCILMTFHSGV</sequence>
<dbReference type="Gene3D" id="3.10.20.90">
    <property type="entry name" value="Phosphatidylinositol 3-kinase Catalytic Subunit, Chain A, domain 1"/>
    <property type="match status" value="1"/>
</dbReference>